<comment type="pathway">
    <text evidence="4">Amino-acid biosynthesis; L-leucine biosynthesis; L-leucine from 3-methyl-2-oxobutanoate: step 4/4.</text>
</comment>
<dbReference type="Pfam" id="PF01063">
    <property type="entry name" value="Aminotran_4"/>
    <property type="match status" value="1"/>
</dbReference>
<evidence type="ECO:0000256" key="11">
    <source>
        <dbReference type="ARBA" id="ARBA00049229"/>
    </source>
</evidence>
<dbReference type="Gene3D" id="3.30.470.10">
    <property type="match status" value="1"/>
</dbReference>
<accession>A0ABZ2HCX9</accession>
<comment type="catalytic activity">
    <reaction evidence="9">
        <text>L-valine + 2-oxoglutarate = 3-methyl-2-oxobutanoate + L-glutamate</text>
        <dbReference type="Rhea" id="RHEA:24813"/>
        <dbReference type="ChEBI" id="CHEBI:11851"/>
        <dbReference type="ChEBI" id="CHEBI:16810"/>
        <dbReference type="ChEBI" id="CHEBI:29985"/>
        <dbReference type="ChEBI" id="CHEBI:57762"/>
        <dbReference type="EC" id="2.6.1.42"/>
    </reaction>
</comment>
<dbReference type="InterPro" id="IPR043132">
    <property type="entry name" value="BCAT-like_C"/>
</dbReference>
<reference evidence="12 13" key="1">
    <citation type="submission" date="2023-10" db="EMBL/GenBank/DDBJ databases">
        <title>Roseovarius strain S88 nov., isolated from a marine algae.</title>
        <authorList>
            <person name="Lee M.W."/>
            <person name="Lee J.K."/>
            <person name="Kim J.M."/>
            <person name="Choi D.G."/>
            <person name="Baek J.H."/>
            <person name="Bayburt H."/>
            <person name="Jung J.J."/>
            <person name="Han D.M."/>
            <person name="Jeon C.O."/>
        </authorList>
    </citation>
    <scope>NUCLEOTIDE SEQUENCE [LARGE SCALE GENOMIC DNA]</scope>
    <source>
        <strain evidence="12 13">S88</strain>
    </source>
</reference>
<gene>
    <name evidence="12" type="ORF">RZ517_12755</name>
</gene>
<evidence type="ECO:0000256" key="5">
    <source>
        <dbReference type="ARBA" id="ARBA00009320"/>
    </source>
</evidence>
<evidence type="ECO:0000256" key="6">
    <source>
        <dbReference type="ARBA" id="ARBA00013053"/>
    </source>
</evidence>
<evidence type="ECO:0000313" key="12">
    <source>
        <dbReference type="EMBL" id="WWR45656.1"/>
    </source>
</evidence>
<evidence type="ECO:0000256" key="2">
    <source>
        <dbReference type="ARBA" id="ARBA00004824"/>
    </source>
</evidence>
<comment type="pathway">
    <text evidence="3">Amino-acid biosynthesis; L-valine biosynthesis; L-valine from pyruvate: step 4/4.</text>
</comment>
<dbReference type="InterPro" id="IPR050571">
    <property type="entry name" value="Class-IV_PLP-Dep_Aminotrnsfr"/>
</dbReference>
<evidence type="ECO:0000256" key="7">
    <source>
        <dbReference type="ARBA" id="ARBA00014472"/>
    </source>
</evidence>
<dbReference type="InterPro" id="IPR001544">
    <property type="entry name" value="Aminotrans_IV"/>
</dbReference>
<dbReference type="GO" id="GO:0008483">
    <property type="term" value="F:transaminase activity"/>
    <property type="evidence" value="ECO:0007669"/>
    <property type="project" value="UniProtKB-KW"/>
</dbReference>
<dbReference type="Proteomes" id="UP001364156">
    <property type="component" value="Chromosome"/>
</dbReference>
<keyword evidence="8" id="KW-0028">Amino-acid biosynthesis</keyword>
<comment type="similarity">
    <text evidence="5">Belongs to the class-IV pyridoxal-phosphate-dependent aminotransferase family.</text>
</comment>
<evidence type="ECO:0000256" key="3">
    <source>
        <dbReference type="ARBA" id="ARBA00004931"/>
    </source>
</evidence>
<dbReference type="Gene3D" id="3.20.10.10">
    <property type="entry name" value="D-amino Acid Aminotransferase, subunit A, domain 2"/>
    <property type="match status" value="1"/>
</dbReference>
<dbReference type="EC" id="2.6.1.42" evidence="6"/>
<evidence type="ECO:0000256" key="9">
    <source>
        <dbReference type="ARBA" id="ARBA00048212"/>
    </source>
</evidence>
<comment type="catalytic activity">
    <reaction evidence="10">
        <text>L-isoleucine + 2-oxoglutarate = (S)-3-methyl-2-oxopentanoate + L-glutamate</text>
        <dbReference type="Rhea" id="RHEA:24801"/>
        <dbReference type="ChEBI" id="CHEBI:16810"/>
        <dbReference type="ChEBI" id="CHEBI:29985"/>
        <dbReference type="ChEBI" id="CHEBI:35146"/>
        <dbReference type="ChEBI" id="CHEBI:58045"/>
        <dbReference type="EC" id="2.6.1.42"/>
    </reaction>
</comment>
<keyword evidence="12" id="KW-0808">Transferase</keyword>
<evidence type="ECO:0000256" key="1">
    <source>
        <dbReference type="ARBA" id="ARBA00003109"/>
    </source>
</evidence>
<comment type="catalytic activity">
    <reaction evidence="11">
        <text>L-leucine + 2-oxoglutarate = 4-methyl-2-oxopentanoate + L-glutamate</text>
        <dbReference type="Rhea" id="RHEA:18321"/>
        <dbReference type="ChEBI" id="CHEBI:16810"/>
        <dbReference type="ChEBI" id="CHEBI:17865"/>
        <dbReference type="ChEBI" id="CHEBI:29985"/>
        <dbReference type="ChEBI" id="CHEBI:57427"/>
        <dbReference type="EC" id="2.6.1.42"/>
    </reaction>
</comment>
<keyword evidence="13" id="KW-1185">Reference proteome</keyword>
<evidence type="ECO:0000256" key="8">
    <source>
        <dbReference type="ARBA" id="ARBA00023304"/>
    </source>
</evidence>
<protein>
    <recommendedName>
        <fullName evidence="7">Probable branched-chain-amino-acid aminotransferase</fullName>
        <ecNumber evidence="6">2.6.1.42</ecNumber>
    </recommendedName>
</protein>
<keyword evidence="12" id="KW-0032">Aminotransferase</keyword>
<comment type="function">
    <text evidence="1">Acts on leucine, isoleucine and valine.</text>
</comment>
<dbReference type="InterPro" id="IPR036038">
    <property type="entry name" value="Aminotransferase-like"/>
</dbReference>
<dbReference type="EMBL" id="CP146069">
    <property type="protein sequence ID" value="WWR45656.1"/>
    <property type="molecule type" value="Genomic_DNA"/>
</dbReference>
<dbReference type="InterPro" id="IPR043131">
    <property type="entry name" value="BCAT-like_N"/>
</dbReference>
<evidence type="ECO:0000256" key="10">
    <source>
        <dbReference type="ARBA" id="ARBA00048798"/>
    </source>
</evidence>
<evidence type="ECO:0000313" key="13">
    <source>
        <dbReference type="Proteomes" id="UP001364156"/>
    </source>
</evidence>
<dbReference type="PANTHER" id="PTHR42743:SF11">
    <property type="entry name" value="AMINODEOXYCHORISMATE LYASE"/>
    <property type="match status" value="1"/>
</dbReference>
<dbReference type="PANTHER" id="PTHR42743">
    <property type="entry name" value="AMINO-ACID AMINOTRANSFERASE"/>
    <property type="match status" value="1"/>
</dbReference>
<comment type="pathway">
    <text evidence="2">Amino-acid biosynthesis; L-isoleucine biosynthesis; L-isoleucine from 2-oxobutanoate: step 4/4.</text>
</comment>
<dbReference type="RefSeq" id="WP_338548574.1">
    <property type="nucleotide sequence ID" value="NZ_CP146069.1"/>
</dbReference>
<sequence length="301" mass="32860">MKRDFSKGAAWMRGEVVPVGDATIGVTDWGLTHADCVYDVVPVWQGAFFRLDDYLTRFEASVAAARMDVGMDRAAIENALHKMVAASSLQDAYVAMVAARGIPLVHGVRDPRACANHFYAWCVPYVHVIAPDKAKIGVEVHLSSTTRRIPEDSVNPLAKNYHWGDFTQGLFEAKDAGFETVLLPDHAGNVTEGPGFNVFALKEGRILTPDRGVLHGITRRTVLELAVEAGLTVEERALPVEELMEADEVFLSSSGGGVTPVARINDRQFSNGAAGPVGLQLRSAYFARLEDARFRTEITYT</sequence>
<name>A0ABZ2HCX9_9RHOB</name>
<keyword evidence="8" id="KW-0100">Branched-chain amino acid biosynthesis</keyword>
<dbReference type="SUPFAM" id="SSF56752">
    <property type="entry name" value="D-aminoacid aminotransferase-like PLP-dependent enzymes"/>
    <property type="match status" value="1"/>
</dbReference>
<proteinExistence type="inferred from homology"/>
<evidence type="ECO:0000256" key="4">
    <source>
        <dbReference type="ARBA" id="ARBA00005072"/>
    </source>
</evidence>
<organism evidence="12 13">
    <name type="scientific">Roseovarius phycicola</name>
    <dbReference type="NCBI Taxonomy" id="3080976"/>
    <lineage>
        <taxon>Bacteria</taxon>
        <taxon>Pseudomonadati</taxon>
        <taxon>Pseudomonadota</taxon>
        <taxon>Alphaproteobacteria</taxon>
        <taxon>Rhodobacterales</taxon>
        <taxon>Roseobacteraceae</taxon>
        <taxon>Roseovarius</taxon>
    </lineage>
</organism>